<dbReference type="SUPFAM" id="SSF53697">
    <property type="entry name" value="SIS domain"/>
    <property type="match status" value="1"/>
</dbReference>
<accession>A0A849H873</accession>
<dbReference type="NCBIfam" id="NF002805">
    <property type="entry name" value="PRK02947.1"/>
    <property type="match status" value="1"/>
</dbReference>
<protein>
    <submittedName>
        <fullName evidence="2">SIS domain-containing protein</fullName>
    </submittedName>
</protein>
<proteinExistence type="predicted"/>
<gene>
    <name evidence="2" type="ORF">HJG52_08515</name>
</gene>
<dbReference type="EMBL" id="JABEPQ010000002">
    <property type="protein sequence ID" value="NNM46050.1"/>
    <property type="molecule type" value="Genomic_DNA"/>
</dbReference>
<dbReference type="AlphaFoldDB" id="A0A849H873"/>
<name>A0A849H873_9MICO</name>
<evidence type="ECO:0000259" key="1">
    <source>
        <dbReference type="PROSITE" id="PS51464"/>
    </source>
</evidence>
<dbReference type="GO" id="GO:0097367">
    <property type="term" value="F:carbohydrate derivative binding"/>
    <property type="evidence" value="ECO:0007669"/>
    <property type="project" value="InterPro"/>
</dbReference>
<dbReference type="InterPro" id="IPR046348">
    <property type="entry name" value="SIS_dom_sf"/>
</dbReference>
<dbReference type="Proteomes" id="UP000588586">
    <property type="component" value="Unassembled WGS sequence"/>
</dbReference>
<reference evidence="2 3" key="1">
    <citation type="submission" date="2020-04" db="EMBL/GenBank/DDBJ databases">
        <title>Knoellia sp. isolate from air conditioner.</title>
        <authorList>
            <person name="Chea S."/>
            <person name="Kim D.-U."/>
        </authorList>
    </citation>
    <scope>NUCLEOTIDE SEQUENCE [LARGE SCALE GENOMIC DNA]</scope>
    <source>
        <strain evidence="2 3">DB2414S</strain>
    </source>
</reference>
<evidence type="ECO:0000313" key="2">
    <source>
        <dbReference type="EMBL" id="NNM46050.1"/>
    </source>
</evidence>
<dbReference type="InterPro" id="IPR050099">
    <property type="entry name" value="SIS_GmhA/DiaA_subfam"/>
</dbReference>
<organism evidence="2 3">
    <name type="scientific">Knoellia koreensis</name>
    <dbReference type="NCBI Taxonomy" id="2730921"/>
    <lineage>
        <taxon>Bacteria</taxon>
        <taxon>Bacillati</taxon>
        <taxon>Actinomycetota</taxon>
        <taxon>Actinomycetes</taxon>
        <taxon>Micrococcales</taxon>
        <taxon>Intrasporangiaceae</taxon>
        <taxon>Knoellia</taxon>
    </lineage>
</organism>
<dbReference type="GO" id="GO:1901135">
    <property type="term" value="P:carbohydrate derivative metabolic process"/>
    <property type="evidence" value="ECO:0007669"/>
    <property type="project" value="InterPro"/>
</dbReference>
<comment type="caution">
    <text evidence="2">The sequence shown here is derived from an EMBL/GenBank/DDBJ whole genome shotgun (WGS) entry which is preliminary data.</text>
</comment>
<dbReference type="Pfam" id="PF13580">
    <property type="entry name" value="SIS_2"/>
    <property type="match status" value="1"/>
</dbReference>
<dbReference type="InterPro" id="IPR001347">
    <property type="entry name" value="SIS_dom"/>
</dbReference>
<feature type="domain" description="SIS" evidence="1">
    <location>
        <begin position="86"/>
        <end position="276"/>
    </location>
</feature>
<dbReference type="CDD" id="cd05013">
    <property type="entry name" value="SIS_RpiR"/>
    <property type="match status" value="1"/>
</dbReference>
<evidence type="ECO:0000313" key="3">
    <source>
        <dbReference type="Proteomes" id="UP000588586"/>
    </source>
</evidence>
<sequence>MVQGRVDRPGHLRDPRRPVAHERLTHCANTRLTRGTPVAPTPTPVPAEVPGATELSAAAYADVAREAISAVATSQAEAVAAAADLMATCIGDGGVLQAFGTGHSEAFAMEIAGRAGGFIPTNRLALRDAVAAAEAARADTDPDQFAELERDPAFAQFIYDLVPDVQPSDVFLIASNSGGNGSIVEFARLVKEKGHPLIAVTSLAHTTKVTSRHPSGLRLFEVADIVLDNGAPYGDAVLPLPGGGAACGLSSITAALLAQMMVAETLVRLLAAGQRPPVYLSANIPEGDAHNNALEARYAGRLRRGL</sequence>
<dbReference type="PROSITE" id="PS51464">
    <property type="entry name" value="SIS"/>
    <property type="match status" value="1"/>
</dbReference>
<dbReference type="Gene3D" id="3.40.50.10490">
    <property type="entry name" value="Glucose-6-phosphate isomerase like protein, domain 1"/>
    <property type="match status" value="1"/>
</dbReference>
<dbReference type="PANTHER" id="PTHR30390:SF7">
    <property type="entry name" value="PHOSPHOHEPTOSE ISOMERASE"/>
    <property type="match status" value="1"/>
</dbReference>
<keyword evidence="3" id="KW-1185">Reference proteome</keyword>
<dbReference type="PANTHER" id="PTHR30390">
    <property type="entry name" value="SEDOHEPTULOSE 7-PHOSPHATE ISOMERASE / DNAA INITIATOR-ASSOCIATING FACTOR FOR REPLICATION INITIATION"/>
    <property type="match status" value="1"/>
</dbReference>
<dbReference type="InterPro" id="IPR035472">
    <property type="entry name" value="RpiR-like_SIS"/>
</dbReference>